<evidence type="ECO:0000259" key="4">
    <source>
        <dbReference type="PROSITE" id="PS50158"/>
    </source>
</evidence>
<feature type="region of interest" description="Disordered" evidence="2">
    <location>
        <begin position="1550"/>
        <end position="1588"/>
    </location>
</feature>
<feature type="transmembrane region" description="Helical" evidence="3">
    <location>
        <begin position="1434"/>
        <end position="1451"/>
    </location>
</feature>
<feature type="compositionally biased region" description="Basic and acidic residues" evidence="2">
    <location>
        <begin position="604"/>
        <end position="616"/>
    </location>
</feature>
<feature type="region of interest" description="Disordered" evidence="2">
    <location>
        <begin position="498"/>
        <end position="536"/>
    </location>
</feature>
<keyword evidence="6" id="KW-1185">Reference proteome</keyword>
<dbReference type="PANTHER" id="PTHR35046">
    <property type="entry name" value="ZINC KNUCKLE (CCHC-TYPE) FAMILY PROTEIN"/>
    <property type="match status" value="1"/>
</dbReference>
<dbReference type="InterPro" id="IPR001878">
    <property type="entry name" value="Znf_CCHC"/>
</dbReference>
<feature type="domain" description="CCHC-type" evidence="4">
    <location>
        <begin position="1078"/>
        <end position="1094"/>
    </location>
</feature>
<evidence type="ECO:0000313" key="5">
    <source>
        <dbReference type="EMBL" id="KAG5384371.1"/>
    </source>
</evidence>
<keyword evidence="1" id="KW-0479">Metal-binding</keyword>
<sequence length="1885" mass="215492">MFDDSPVGEALISLHHVELPPHPEKSGVPDLKLKWSVQHWRSKATGPSRNKGEHTRASPSTPLSWSGVTSLSGGGAGGGSGVVAFEESSCTVKLSETVRSKIVDPGQAGAQLDPTKVSPSDEATMVEPEANFGRAGRSDTYLGELVELNRSDTYISELDELSELSDTSLELNELSDIEEGACLVFGRNEHFSAQGKIHNKFNLGRFYTKFDQAFADGLMPICIKKYQQKESKSWSYQGAFNNTLISSQNFFSERERPIIFVCRLVVNQHTTFVLRWLALDRGYIKSHSASLDDPFNPSQFQKCRLPSRIISNTQLKATLAGLLSFFLSSSHIFIILFSFWIRAFWLESLLKRNPGGVVEEKPCWLKRNPALGQLRRIHFKNLFIFLSLFFFPQKMFGLLKKSKPQQDVYFPFKTVFENEQLIFDNKQFASNGFDFVQKQRKRQNRCDDEKWVRSGDRPFTKAKRSNRYVSDQNKLQTYASLEKMLHKAIHVVRQLKKKGNNNTSSASKQQSNFSSLSNSDLKTNVLSSDKSKAVKPTSKAHSTRCFKCHRIGHYANKCQNQKPLVTLENEKVETEPEKEDLLPIFDDCAYEPKEGSGGEQNCGHQEEPSSIHKPDQTQDLRTNLFEERGNDVPWIVDPGQDGAQLDPTKVSPSDEATMVEPEANFGRAGRSDTYLGELVELNRSDTYISELDELSELSDTSLELNELSDTEEGACLVFGRNEPFSAQGKIHNKFNLGRFYTKFDQAFADGLLPICIKKYQQKESKSWSYQGAFNNTLISTNHLCVSFGGYQHTTFVLRWLALDRGYIKSHSASLDDPFNPSQFQKCRLPSRIISNTQLNWYQSHFGWFVIILLIIFSYLHHSLFLFLFGSGLFLYSVFWLESLLKRNPGGVVEEKPCWLKRNPALGQLRRIHFKNLFIFLSLFFFPQKMFGLLKKSKPQQDVYFPFKTVFENEQLIFDNKQFASNGFDFVQKQRKRQNRCDDEKWVRSGDRPFTKAKRSNRYVSDQNKLQTYASLEKMLHKAIHVVRQLKKKGNNNTSSASKQQSNFSSLSNSDLKTNVLSSDKSKAVKPTSKAHSTRCFKCHRIGHYANKCQNQKPVVTLENEKVETEPEKEDLLPIFDDCAYEPKEGSGGEQNCDLRTNLFEERGNDVPWIVDPGQDGAQLDPTKVSPSDEATMVEPEANFGRAGRSDTYLGELVELNRSDTYISELDELSELSDTSLELNELSDTEEGACLVFGRNEPFSAQRKIHNKFNLGRFYTKFDQAFADGLLPICIKKYQQKESKSWSYQGAFNNTLISSQKWLALDRGYIKSHSASLDDPFNPSQFQKCRLPSRIISNTQLNWYQSHFGWFVFILLIIFSYLHHSLFLFLFGSGLFLYSLVIAIKKKSIKEKKKSIKEKKKKKKRNPGGVVEEKPCWLKRNPALGQLRRIHFKNLFIFLSLFFFPQKMFGLLKKSKPQQDVYFPFKTVFENEQLIFDNKQFASNGFDFVQKQRKRQNRCDDEKWVRSGDRPFTKAKRSNRYVSDQNKLQTYASLEKMLHKAIHVVRQLKKKGNNNTSSASKQQSNFSSLSNSDLKTNVLSSDKSKAVKPTSKAHSTRCFKCHRIGHYANKCQNQKPVVTLENEKVETEPEKEDLLPIFDDCAYEPKEGSGGEQNCDLRTNLFEERGNDVPWIVDPGQAGAQLDPTKVSPSDEATMVEPEANFGRAGRSDTYLGELVELNRSDTYISELDELSELSDTSLELNELSDIEEGACLVFGRNEHFSAQGKIHNKFNLGRFYTKFDQAFADGLMPICIKKYQQKESKSWSYQGAFNNTLISSQNFFSERERPIIFVCRLVVNQHTTFVLRWLALDRGYIKSHSASLDDPFNPSQFQKCRLPSRIISNTQLK</sequence>
<proteinExistence type="predicted"/>
<evidence type="ECO:0000256" key="1">
    <source>
        <dbReference type="PROSITE-ProRule" id="PRU00047"/>
    </source>
</evidence>
<organism evidence="5 6">
    <name type="scientific">Brassica rapa subsp. trilocularis</name>
    <dbReference type="NCBI Taxonomy" id="1813537"/>
    <lineage>
        <taxon>Eukaryota</taxon>
        <taxon>Viridiplantae</taxon>
        <taxon>Streptophyta</taxon>
        <taxon>Embryophyta</taxon>
        <taxon>Tracheophyta</taxon>
        <taxon>Spermatophyta</taxon>
        <taxon>Magnoliopsida</taxon>
        <taxon>eudicotyledons</taxon>
        <taxon>Gunneridae</taxon>
        <taxon>Pentapetalae</taxon>
        <taxon>rosids</taxon>
        <taxon>malvids</taxon>
        <taxon>Brassicales</taxon>
        <taxon>Brassicaceae</taxon>
        <taxon>Brassiceae</taxon>
        <taxon>Brassica</taxon>
    </lineage>
</organism>
<accession>A0ABQ7LF35</accession>
<feature type="compositionally biased region" description="Low complexity" evidence="2">
    <location>
        <begin position="1556"/>
        <end position="1574"/>
    </location>
</feature>
<keyword evidence="1" id="KW-0863">Zinc-finger</keyword>
<dbReference type="InterPro" id="IPR036875">
    <property type="entry name" value="Znf_CCHC_sf"/>
</dbReference>
<feature type="region of interest" description="Disordered" evidence="2">
    <location>
        <begin position="592"/>
        <end position="616"/>
    </location>
</feature>
<feature type="region of interest" description="Disordered" evidence="2">
    <location>
        <begin position="1032"/>
        <end position="1070"/>
    </location>
</feature>
<keyword evidence="3" id="KW-0472">Membrane</keyword>
<dbReference type="EMBL" id="JADBGQ010000008">
    <property type="protein sequence ID" value="KAG5384371.1"/>
    <property type="molecule type" value="Genomic_DNA"/>
</dbReference>
<feature type="domain" description="CCHC-type" evidence="4">
    <location>
        <begin position="1596"/>
        <end position="1612"/>
    </location>
</feature>
<feature type="domain" description="CCHC-type" evidence="4">
    <location>
        <begin position="544"/>
        <end position="560"/>
    </location>
</feature>
<comment type="caution">
    <text evidence="5">The sequence shown here is derived from an EMBL/GenBank/DDBJ whole genome shotgun (WGS) entry which is preliminary data.</text>
</comment>
<evidence type="ECO:0000256" key="3">
    <source>
        <dbReference type="SAM" id="Phobius"/>
    </source>
</evidence>
<name>A0ABQ7LF35_BRACM</name>
<protein>
    <recommendedName>
        <fullName evidence="4">CCHC-type domain-containing protein</fullName>
    </recommendedName>
</protein>
<dbReference type="PROSITE" id="PS50158">
    <property type="entry name" value="ZF_CCHC"/>
    <property type="match status" value="3"/>
</dbReference>
<keyword evidence="3" id="KW-0812">Transmembrane</keyword>
<dbReference type="SUPFAM" id="SSF57756">
    <property type="entry name" value="Retrovirus zinc finger-like domains"/>
    <property type="match status" value="3"/>
</dbReference>
<dbReference type="SMART" id="SM00343">
    <property type="entry name" value="ZnF_C2HC"/>
    <property type="match status" value="3"/>
</dbReference>
<reference evidence="5 6" key="1">
    <citation type="submission" date="2021-03" db="EMBL/GenBank/DDBJ databases">
        <authorList>
            <person name="King G.J."/>
            <person name="Bancroft I."/>
            <person name="Baten A."/>
            <person name="Bloomfield J."/>
            <person name="Borpatragohain P."/>
            <person name="He Z."/>
            <person name="Irish N."/>
            <person name="Irwin J."/>
            <person name="Liu K."/>
            <person name="Mauleon R.P."/>
            <person name="Moore J."/>
            <person name="Morris R."/>
            <person name="Ostergaard L."/>
            <person name="Wang B."/>
            <person name="Wells R."/>
        </authorList>
    </citation>
    <scope>NUCLEOTIDE SEQUENCE [LARGE SCALE GENOMIC DNA]</scope>
    <source>
        <strain evidence="5">R-o-18</strain>
        <tissue evidence="5">Leaf</tissue>
    </source>
</reference>
<keyword evidence="1" id="KW-0862">Zinc</keyword>
<evidence type="ECO:0000313" key="6">
    <source>
        <dbReference type="Proteomes" id="UP000823674"/>
    </source>
</evidence>
<feature type="compositionally biased region" description="Low complexity" evidence="2">
    <location>
        <begin position="504"/>
        <end position="522"/>
    </location>
</feature>
<feature type="compositionally biased region" description="Low complexity" evidence="2">
    <location>
        <begin position="1038"/>
        <end position="1056"/>
    </location>
</feature>
<keyword evidence="3" id="KW-1133">Transmembrane helix</keyword>
<dbReference type="Proteomes" id="UP000823674">
    <property type="component" value="Chromosome A09"/>
</dbReference>
<feature type="transmembrane region" description="Helical" evidence="3">
    <location>
        <begin position="838"/>
        <end position="856"/>
    </location>
</feature>
<feature type="region of interest" description="Disordered" evidence="2">
    <location>
        <begin position="42"/>
        <end position="72"/>
    </location>
</feature>
<evidence type="ECO:0000256" key="2">
    <source>
        <dbReference type="SAM" id="MobiDB-lite"/>
    </source>
</evidence>
<feature type="transmembrane region" description="Helical" evidence="3">
    <location>
        <begin position="1365"/>
        <end position="1383"/>
    </location>
</feature>
<feature type="transmembrane region" description="Helical" evidence="3">
    <location>
        <begin position="319"/>
        <end position="341"/>
    </location>
</feature>
<gene>
    <name evidence="5" type="primary">A09p040320.1_BraROA</name>
    <name evidence="5" type="ORF">IGI04_035841</name>
</gene>
<dbReference type="PANTHER" id="PTHR35046:SF22">
    <property type="entry name" value="CCHC-TYPE DOMAIN-CONTAINING PROTEIN"/>
    <property type="match status" value="1"/>
</dbReference>